<evidence type="ECO:0000313" key="1">
    <source>
        <dbReference type="EMBL" id="NBE08542.1"/>
    </source>
</evidence>
<reference evidence="2" key="1">
    <citation type="submission" date="2020-01" db="EMBL/GenBank/DDBJ databases">
        <title>Sphingomonas sp. strain CSW-10.</title>
        <authorList>
            <person name="Chen W.-M."/>
        </authorList>
    </citation>
    <scope>NUCLEOTIDE SEQUENCE [LARGE SCALE GENOMIC DNA]</scope>
    <source>
        <strain evidence="2">CCP-1</strain>
    </source>
</reference>
<sequence>MMPEKSQTTTEVPEHDVLALTGGGSLARLVHQGEVYLLRITRLGKLILTK</sequence>
<dbReference type="InterPro" id="IPR019600">
    <property type="entry name" value="Hemin_uptake_protein_HemP"/>
</dbReference>
<dbReference type="EMBL" id="JAAATW010000003">
    <property type="protein sequence ID" value="NBE08542.1"/>
    <property type="molecule type" value="Genomic_DNA"/>
</dbReference>
<comment type="caution">
    <text evidence="1">The sequence shown here is derived from an EMBL/GenBank/DDBJ whole genome shotgun (WGS) entry which is preliminary data.</text>
</comment>
<dbReference type="Pfam" id="PF10636">
    <property type="entry name" value="hemP"/>
    <property type="match status" value="1"/>
</dbReference>
<accession>A0ABW9Y9S0</accession>
<protein>
    <submittedName>
        <fullName evidence="1">Hemin uptake protein HemP</fullName>
    </submittedName>
</protein>
<proteinExistence type="predicted"/>
<dbReference type="Gene3D" id="2.10.70.10">
    <property type="entry name" value="Complement Module, domain 1"/>
    <property type="match status" value="1"/>
</dbReference>
<dbReference type="Proteomes" id="UP001517376">
    <property type="component" value="Unassembled WGS sequence"/>
</dbReference>
<name>A0ABW9Y9S0_9RHOB</name>
<organism evidence="1 2">
    <name type="scientific">Paragemmobacter ruber</name>
    <dbReference type="NCBI Taxonomy" id="1985673"/>
    <lineage>
        <taxon>Bacteria</taxon>
        <taxon>Pseudomonadati</taxon>
        <taxon>Pseudomonadota</taxon>
        <taxon>Alphaproteobacteria</taxon>
        <taxon>Rhodobacterales</taxon>
        <taxon>Paracoccaceae</taxon>
        <taxon>Paragemmobacter</taxon>
    </lineage>
</organism>
<evidence type="ECO:0000313" key="2">
    <source>
        <dbReference type="Proteomes" id="UP001517376"/>
    </source>
</evidence>
<dbReference type="RefSeq" id="WP_161768087.1">
    <property type="nucleotide sequence ID" value="NZ_JAAATW010000003.1"/>
</dbReference>
<gene>
    <name evidence="1" type="primary">hemP</name>
    <name evidence="1" type="ORF">GU920_13450</name>
</gene>
<keyword evidence="2" id="KW-1185">Reference proteome</keyword>